<keyword evidence="3" id="KW-1133">Transmembrane helix</keyword>
<dbReference type="InterPro" id="IPR012902">
    <property type="entry name" value="N_methyl_site"/>
</dbReference>
<proteinExistence type="predicted"/>
<comment type="caution">
    <text evidence="4">The sequence shown here is derived from an EMBL/GenBank/DDBJ whole genome shotgun (WGS) entry which is preliminary data.</text>
</comment>
<protein>
    <submittedName>
        <fullName evidence="4">Type II secretion system protein</fullName>
    </submittedName>
</protein>
<reference evidence="4 5" key="1">
    <citation type="journal article" date="2016" name="Antonie Van Leeuwenhoek">
        <title>Bacillus depressus sp. nov., isolated from soil of a sunflower field.</title>
        <authorList>
            <person name="Wei X."/>
            <person name="Xin D."/>
            <person name="Xin Y."/>
            <person name="Zhang H."/>
            <person name="Wang T."/>
            <person name="Zhang J."/>
        </authorList>
    </citation>
    <scope>NUCLEOTIDE SEQUENCE [LARGE SCALE GENOMIC DNA]</scope>
    <source>
        <strain evidence="4 5">BZ1</strain>
    </source>
</reference>
<dbReference type="InterPro" id="IPR045584">
    <property type="entry name" value="Pilin-like"/>
</dbReference>
<accession>A0A6L3VBD3</accession>
<dbReference type="EMBL" id="WBOS01000001">
    <property type="protein sequence ID" value="KAB2338502.1"/>
    <property type="molecule type" value="Genomic_DNA"/>
</dbReference>
<evidence type="ECO:0000313" key="5">
    <source>
        <dbReference type="Proteomes" id="UP000481030"/>
    </source>
</evidence>
<dbReference type="Proteomes" id="UP000481030">
    <property type="component" value="Unassembled WGS sequence"/>
</dbReference>
<keyword evidence="3" id="KW-0472">Membrane</keyword>
<evidence type="ECO:0000256" key="3">
    <source>
        <dbReference type="SAM" id="Phobius"/>
    </source>
</evidence>
<dbReference type="PROSITE" id="PS00409">
    <property type="entry name" value="PROKAR_NTER_METHYL"/>
    <property type="match status" value="1"/>
</dbReference>
<dbReference type="OrthoDB" id="1653576at2"/>
<evidence type="ECO:0000256" key="1">
    <source>
        <dbReference type="ARBA" id="ARBA00004241"/>
    </source>
</evidence>
<dbReference type="NCBIfam" id="NF040982">
    <property type="entry name" value="ComGD"/>
    <property type="match status" value="1"/>
</dbReference>
<keyword evidence="2" id="KW-0178">Competence</keyword>
<gene>
    <name evidence="4" type="ORF">F7731_02780</name>
</gene>
<organism evidence="4 5">
    <name type="scientific">Cytobacillus depressus</name>
    <dbReference type="NCBI Taxonomy" id="1602942"/>
    <lineage>
        <taxon>Bacteria</taxon>
        <taxon>Bacillati</taxon>
        <taxon>Bacillota</taxon>
        <taxon>Bacilli</taxon>
        <taxon>Bacillales</taxon>
        <taxon>Bacillaceae</taxon>
        <taxon>Cytobacillus</taxon>
    </lineage>
</organism>
<dbReference type="Pfam" id="PF07963">
    <property type="entry name" value="N_methyl"/>
    <property type="match status" value="1"/>
</dbReference>
<dbReference type="GO" id="GO:0030420">
    <property type="term" value="P:establishment of competence for transformation"/>
    <property type="evidence" value="ECO:0007669"/>
    <property type="project" value="UniProtKB-KW"/>
</dbReference>
<dbReference type="PIRSF" id="PIRSF021292">
    <property type="entry name" value="Competence_ComGD"/>
    <property type="match status" value="1"/>
</dbReference>
<evidence type="ECO:0000313" key="4">
    <source>
        <dbReference type="EMBL" id="KAB2338502.1"/>
    </source>
</evidence>
<keyword evidence="5" id="KW-1185">Reference proteome</keyword>
<sequence length="146" mass="17043">MNFKQGGFTLIESLFVLSVFLIIASISAFLLKPQFHSLEKQQFISQLKADFLYAQQYALSHHVEVVVHILPGEKRYVIHEEQSENFFVERQIPDRITVRGETMTLFFLFKADGNISQFGSFAIYAGKERYRFTFLIGKGRFYVEKE</sequence>
<dbReference type="AlphaFoldDB" id="A0A6L3VBD3"/>
<evidence type="ECO:0000256" key="2">
    <source>
        <dbReference type="ARBA" id="ARBA00023287"/>
    </source>
</evidence>
<name>A0A6L3VBD3_9BACI</name>
<dbReference type="InterPro" id="IPR016785">
    <property type="entry name" value="ComGD"/>
</dbReference>
<dbReference type="SUPFAM" id="SSF54523">
    <property type="entry name" value="Pili subunits"/>
    <property type="match status" value="1"/>
</dbReference>
<dbReference type="RefSeq" id="WP_151533241.1">
    <property type="nucleotide sequence ID" value="NZ_WBOS01000001.1"/>
</dbReference>
<keyword evidence="3" id="KW-0812">Transmembrane</keyword>
<dbReference type="GO" id="GO:0009986">
    <property type="term" value="C:cell surface"/>
    <property type="evidence" value="ECO:0007669"/>
    <property type="project" value="UniProtKB-SubCell"/>
</dbReference>
<comment type="subcellular location">
    <subcellularLocation>
        <location evidence="1">Cell surface</location>
    </subcellularLocation>
</comment>
<feature type="transmembrane region" description="Helical" evidence="3">
    <location>
        <begin position="6"/>
        <end position="31"/>
    </location>
</feature>
<dbReference type="NCBIfam" id="TIGR02532">
    <property type="entry name" value="IV_pilin_GFxxxE"/>
    <property type="match status" value="1"/>
</dbReference>